<dbReference type="Proteomes" id="UP000194236">
    <property type="component" value="Unassembled WGS sequence"/>
</dbReference>
<dbReference type="EMBL" id="MUJZ01045762">
    <property type="protein sequence ID" value="OTF74699.1"/>
    <property type="molecule type" value="Genomic_DNA"/>
</dbReference>
<keyword evidence="3" id="KW-1185">Reference proteome</keyword>
<feature type="transmembrane region" description="Helical" evidence="1">
    <location>
        <begin position="64"/>
        <end position="86"/>
    </location>
</feature>
<keyword evidence="1" id="KW-1133">Transmembrane helix</keyword>
<evidence type="ECO:0000313" key="2">
    <source>
        <dbReference type="EMBL" id="OTF74699.1"/>
    </source>
</evidence>
<protein>
    <submittedName>
        <fullName evidence="2">Presqualene diphosphate phosphatase-like protein</fullName>
    </submittedName>
</protein>
<comment type="caution">
    <text evidence="2">The sequence shown here is derived from an EMBL/GenBank/DDBJ whole genome shotgun (WGS) entry which is preliminary data.</text>
</comment>
<feature type="non-terminal residue" evidence="2">
    <location>
        <position position="89"/>
    </location>
</feature>
<keyword evidence="1" id="KW-0812">Transmembrane</keyword>
<evidence type="ECO:0000313" key="3">
    <source>
        <dbReference type="Proteomes" id="UP000194236"/>
    </source>
</evidence>
<proteinExistence type="predicted"/>
<organism evidence="2 3">
    <name type="scientific">Euroglyphus maynei</name>
    <name type="common">Mayne's house dust mite</name>
    <dbReference type="NCBI Taxonomy" id="6958"/>
    <lineage>
        <taxon>Eukaryota</taxon>
        <taxon>Metazoa</taxon>
        <taxon>Ecdysozoa</taxon>
        <taxon>Arthropoda</taxon>
        <taxon>Chelicerata</taxon>
        <taxon>Arachnida</taxon>
        <taxon>Acari</taxon>
        <taxon>Acariformes</taxon>
        <taxon>Sarcoptiformes</taxon>
        <taxon>Astigmata</taxon>
        <taxon>Psoroptidia</taxon>
        <taxon>Analgoidea</taxon>
        <taxon>Pyroglyphidae</taxon>
        <taxon>Pyroglyphinae</taxon>
        <taxon>Euroglyphus</taxon>
    </lineage>
</organism>
<accession>A0A1Y3B1K5</accession>
<reference evidence="2 3" key="1">
    <citation type="submission" date="2017-03" db="EMBL/GenBank/DDBJ databases">
        <title>Genome Survey of Euroglyphus maynei.</title>
        <authorList>
            <person name="Arlian L.G."/>
            <person name="Morgan M.S."/>
            <person name="Rider S.D."/>
        </authorList>
    </citation>
    <scope>NUCLEOTIDE SEQUENCE [LARGE SCALE GENOMIC DNA]</scope>
    <source>
        <strain evidence="2">Arlian Lab</strain>
        <tissue evidence="2">Whole body</tissue>
    </source>
</reference>
<evidence type="ECO:0000256" key="1">
    <source>
        <dbReference type="SAM" id="Phobius"/>
    </source>
</evidence>
<feature type="transmembrane region" description="Helical" evidence="1">
    <location>
        <begin position="38"/>
        <end position="58"/>
    </location>
</feature>
<dbReference type="OrthoDB" id="10266771at2759"/>
<keyword evidence="1" id="KW-0472">Membrane</keyword>
<dbReference type="AlphaFoldDB" id="A0A1Y3B1K5"/>
<name>A0A1Y3B1K5_EURMA</name>
<gene>
    <name evidence="2" type="ORF">BLA29_014674</name>
</gene>
<sequence length="89" mass="10560">MSMKQVQEKLAIFDEKLSYQCYRIGQHTVNIKKRYLQILEYSCHGIPWLALATLFTFTTDNNDFWLELLIGLLIDIIYIALAKAFCRRR</sequence>